<dbReference type="InterPro" id="IPR001969">
    <property type="entry name" value="Aspartic_peptidase_AS"/>
</dbReference>
<evidence type="ECO:0000256" key="5">
    <source>
        <dbReference type="ARBA" id="ARBA00023180"/>
    </source>
</evidence>
<comment type="similarity">
    <text evidence="1 6">Belongs to the peptidase A1 family.</text>
</comment>
<evidence type="ECO:0000256" key="7">
    <source>
        <dbReference type="SAM" id="Phobius"/>
    </source>
</evidence>
<name>A0ABM1QZM4_CAMSA</name>
<keyword evidence="7" id="KW-1133">Transmembrane helix</keyword>
<keyword evidence="5" id="KW-0325">Glycoprotein</keyword>
<evidence type="ECO:0000256" key="4">
    <source>
        <dbReference type="ARBA" id="ARBA00022801"/>
    </source>
</evidence>
<dbReference type="InterPro" id="IPR051708">
    <property type="entry name" value="Plant_Aspart_Prot_A1"/>
</dbReference>
<dbReference type="InterPro" id="IPR032861">
    <property type="entry name" value="TAXi_N"/>
</dbReference>
<feature type="domain" description="Peptidase A1" evidence="8">
    <location>
        <begin position="146"/>
        <end position="500"/>
    </location>
</feature>
<dbReference type="PRINTS" id="PR00792">
    <property type="entry name" value="PEPSIN"/>
</dbReference>
<evidence type="ECO:0000313" key="9">
    <source>
        <dbReference type="Proteomes" id="UP000694864"/>
    </source>
</evidence>
<dbReference type="PANTHER" id="PTHR47967">
    <property type="entry name" value="OS07G0603500 PROTEIN-RELATED"/>
    <property type="match status" value="1"/>
</dbReference>
<dbReference type="Gene3D" id="2.40.70.10">
    <property type="entry name" value="Acid Proteases"/>
    <property type="match status" value="2"/>
</dbReference>
<evidence type="ECO:0000313" key="10">
    <source>
        <dbReference type="RefSeq" id="XP_019092212.1"/>
    </source>
</evidence>
<sequence length="505" mass="55516">MAGHMDDVMITLYTISPPFLVPYEEREKRFINVYINTLFWKQNPKGAKTRRRKEKKMQRNKKRLVLSCLITTMLLLIAAADSTKATSVRLELTHRDTLWPNPLSRIGDSIGADHKRHSLISRKRTMYKGGVKMPLGSGIDYRTAQYFTEIRVGTPAKTFRVVVDTGSELTWVNCRYRGRGKGKAENRRVFRAEESKSFRTVGCSTQTCKVDLMNLFSLSTCPTPSTPCSYDYRYADGSAAQGVFAKETITVGLTTGRKARLHGLLIGCSSSFSGQSFTGADGVLGLAFSDFSFTSTATSLFGAKFSYCLVDHLSHKNVSNYLIFGSSSSATKNAPGRTTPLDLRVIPPFYAINVIGISLGDEMLNIPAQVWDATAGGGTILDSGTSLTLLSEAAYKPVVTGLARYLVELKRVKPEGVPIEYCFSSKAGFNESKLPQLTFHMKGGARFEPHRKSYLVDAAPGVKCLGFMAAGTPAINVVGNIMQQNYLWEFDLRASTLSFAPSSCT</sequence>
<dbReference type="Pfam" id="PF14543">
    <property type="entry name" value="TAXi_N"/>
    <property type="match status" value="1"/>
</dbReference>
<evidence type="ECO:0000256" key="2">
    <source>
        <dbReference type="ARBA" id="ARBA00022670"/>
    </source>
</evidence>
<keyword evidence="3 6" id="KW-0064">Aspartyl protease</keyword>
<dbReference type="PROSITE" id="PS51767">
    <property type="entry name" value="PEPTIDASE_A1"/>
    <property type="match status" value="1"/>
</dbReference>
<dbReference type="InterPro" id="IPR001461">
    <property type="entry name" value="Aspartic_peptidase_A1"/>
</dbReference>
<protein>
    <submittedName>
        <fullName evidence="10">Aspartyl protease family protein 2-like</fullName>
    </submittedName>
</protein>
<keyword evidence="7" id="KW-0472">Membrane</keyword>
<evidence type="ECO:0000256" key="6">
    <source>
        <dbReference type="RuleBase" id="RU000454"/>
    </source>
</evidence>
<evidence type="ECO:0000256" key="1">
    <source>
        <dbReference type="ARBA" id="ARBA00007447"/>
    </source>
</evidence>
<dbReference type="Pfam" id="PF14541">
    <property type="entry name" value="TAXi_C"/>
    <property type="match status" value="1"/>
</dbReference>
<reference evidence="10" key="2">
    <citation type="submission" date="2025-08" db="UniProtKB">
        <authorList>
            <consortium name="RefSeq"/>
        </authorList>
    </citation>
    <scope>IDENTIFICATION</scope>
    <source>
        <tissue evidence="10">Leaf</tissue>
    </source>
</reference>
<dbReference type="Proteomes" id="UP000694864">
    <property type="component" value="Chromosome 15"/>
</dbReference>
<dbReference type="InterPro" id="IPR021109">
    <property type="entry name" value="Peptidase_aspartic_dom_sf"/>
</dbReference>
<evidence type="ECO:0000256" key="3">
    <source>
        <dbReference type="ARBA" id="ARBA00022750"/>
    </source>
</evidence>
<dbReference type="SUPFAM" id="SSF50630">
    <property type="entry name" value="Acid proteases"/>
    <property type="match status" value="1"/>
</dbReference>
<keyword evidence="2 6" id="KW-0645">Protease</keyword>
<dbReference type="GeneID" id="104748158"/>
<dbReference type="PROSITE" id="PS00141">
    <property type="entry name" value="ASP_PROTEASE"/>
    <property type="match status" value="1"/>
</dbReference>
<keyword evidence="7" id="KW-0812">Transmembrane</keyword>
<dbReference type="InterPro" id="IPR034161">
    <property type="entry name" value="Pepsin-like_plant"/>
</dbReference>
<accession>A0ABM1QZM4</accession>
<gene>
    <name evidence="10" type="primary">LOC104748158</name>
</gene>
<keyword evidence="9" id="KW-1185">Reference proteome</keyword>
<dbReference type="CDD" id="cd05476">
    <property type="entry name" value="pepsin_A_like_plant"/>
    <property type="match status" value="1"/>
</dbReference>
<evidence type="ECO:0000259" key="8">
    <source>
        <dbReference type="PROSITE" id="PS51767"/>
    </source>
</evidence>
<keyword evidence="4 6" id="KW-0378">Hydrolase</keyword>
<dbReference type="InterPro" id="IPR032799">
    <property type="entry name" value="TAXi_C"/>
</dbReference>
<feature type="transmembrane region" description="Helical" evidence="7">
    <location>
        <begin position="63"/>
        <end position="80"/>
    </location>
</feature>
<dbReference type="PANTHER" id="PTHR47967:SF69">
    <property type="entry name" value="ASPARTIC PROTEINASE NANA, CHLOROPLAST"/>
    <property type="match status" value="1"/>
</dbReference>
<organism evidence="9 10">
    <name type="scientific">Camelina sativa</name>
    <name type="common">False flax</name>
    <name type="synonym">Myagrum sativum</name>
    <dbReference type="NCBI Taxonomy" id="90675"/>
    <lineage>
        <taxon>Eukaryota</taxon>
        <taxon>Viridiplantae</taxon>
        <taxon>Streptophyta</taxon>
        <taxon>Embryophyta</taxon>
        <taxon>Tracheophyta</taxon>
        <taxon>Spermatophyta</taxon>
        <taxon>Magnoliopsida</taxon>
        <taxon>eudicotyledons</taxon>
        <taxon>Gunneridae</taxon>
        <taxon>Pentapetalae</taxon>
        <taxon>rosids</taxon>
        <taxon>malvids</taxon>
        <taxon>Brassicales</taxon>
        <taxon>Brassicaceae</taxon>
        <taxon>Camelineae</taxon>
        <taxon>Camelina</taxon>
    </lineage>
</organism>
<proteinExistence type="inferred from homology"/>
<dbReference type="InterPro" id="IPR033121">
    <property type="entry name" value="PEPTIDASE_A1"/>
</dbReference>
<reference evidence="9" key="1">
    <citation type="journal article" date="2014" name="Nat. Commun.">
        <title>The emerging biofuel crop Camelina sativa retains a highly undifferentiated hexaploid genome structure.</title>
        <authorList>
            <person name="Kagale S."/>
            <person name="Koh C."/>
            <person name="Nixon J."/>
            <person name="Bollina V."/>
            <person name="Clarke W.E."/>
            <person name="Tuteja R."/>
            <person name="Spillane C."/>
            <person name="Robinson S.J."/>
            <person name="Links M.G."/>
            <person name="Clarke C."/>
            <person name="Higgins E.E."/>
            <person name="Huebert T."/>
            <person name="Sharpe A.G."/>
            <person name="Parkin I.A."/>
        </authorList>
    </citation>
    <scope>NUCLEOTIDE SEQUENCE [LARGE SCALE GENOMIC DNA]</scope>
    <source>
        <strain evidence="9">cv. DH55</strain>
    </source>
</reference>
<dbReference type="RefSeq" id="XP_019092212.1">
    <property type="nucleotide sequence ID" value="XM_019236667.1"/>
</dbReference>